<evidence type="ECO:0000313" key="1">
    <source>
        <dbReference type="RefSeq" id="XP_059603456.1"/>
    </source>
</evidence>
<sequence>MALCKTILRSLPSMESNPTSIISAITLLGFSFRKEQPDAQLA</sequence>
<dbReference type="RefSeq" id="XP_059603456.1">
    <property type="nucleotide sequence ID" value="XM_059746544.1"/>
</dbReference>
<protein>
    <submittedName>
        <fullName evidence="1">Uncharacterized protein</fullName>
    </submittedName>
</protein>
<reference evidence="1" key="2">
    <citation type="submission" date="2025-08" db="UniProtKB">
        <authorList>
            <consortium name="RefSeq"/>
        </authorList>
    </citation>
    <scope>IDENTIFICATION</scope>
</reference>
<dbReference type="AlphaFoldDB" id="A0AAJ8E1P7"/>
<dbReference type="VEuPathDB" id="FungiDB:An02g10020"/>
<gene>
    <name evidence="1" type="ORF">An02g10020</name>
</gene>
<organism evidence="1">
    <name type="scientific">Aspergillus niger</name>
    <dbReference type="NCBI Taxonomy" id="5061"/>
    <lineage>
        <taxon>Eukaryota</taxon>
        <taxon>Fungi</taxon>
        <taxon>Dikarya</taxon>
        <taxon>Ascomycota</taxon>
        <taxon>Pezizomycotina</taxon>
        <taxon>Eurotiomycetes</taxon>
        <taxon>Eurotiomycetidae</taxon>
        <taxon>Eurotiales</taxon>
        <taxon>Aspergillaceae</taxon>
        <taxon>Aspergillus</taxon>
        <taxon>Aspergillus subgen. Circumdati</taxon>
    </lineage>
</organism>
<dbReference type="KEGG" id="ang:An02g10020"/>
<accession>A0AAJ8E1P7</accession>
<name>A0AAJ8E1P7_ASPNG</name>
<reference evidence="1" key="1">
    <citation type="submission" date="2025-02" db="EMBL/GenBank/DDBJ databases">
        <authorList>
            <consortium name="NCBI Genome Project"/>
        </authorList>
    </citation>
    <scope>NUCLEOTIDE SEQUENCE</scope>
</reference>
<dbReference type="GeneID" id="84590434"/>
<proteinExistence type="predicted"/>